<evidence type="ECO:0000313" key="4">
    <source>
        <dbReference type="Proteomes" id="UP001596147"/>
    </source>
</evidence>
<dbReference type="Pfam" id="PF01408">
    <property type="entry name" value="GFO_IDH_MocA"/>
    <property type="match status" value="1"/>
</dbReference>
<dbReference type="Gene3D" id="3.30.360.10">
    <property type="entry name" value="Dihydrodipicolinate Reductase, domain 2"/>
    <property type="match status" value="1"/>
</dbReference>
<dbReference type="PANTHER" id="PTHR43377:SF1">
    <property type="entry name" value="BILIVERDIN REDUCTASE A"/>
    <property type="match status" value="1"/>
</dbReference>
<dbReference type="InterPro" id="IPR000683">
    <property type="entry name" value="Gfo/Idh/MocA-like_OxRdtase_N"/>
</dbReference>
<dbReference type="SUPFAM" id="SSF51735">
    <property type="entry name" value="NAD(P)-binding Rossmann-fold domains"/>
    <property type="match status" value="1"/>
</dbReference>
<gene>
    <name evidence="3" type="ORF">ACFPM4_14415</name>
</gene>
<protein>
    <submittedName>
        <fullName evidence="3">Gfo/Idh/MocA family protein</fullName>
    </submittedName>
</protein>
<feature type="domain" description="Gfo/Idh/MocA-like oxidoreductase N-terminal" evidence="1">
    <location>
        <begin position="18"/>
        <end position="137"/>
    </location>
</feature>
<feature type="domain" description="GFO/IDH/MocA-like oxidoreductase" evidence="2">
    <location>
        <begin position="148"/>
        <end position="263"/>
    </location>
</feature>
<dbReference type="PANTHER" id="PTHR43377">
    <property type="entry name" value="BILIVERDIN REDUCTASE A"/>
    <property type="match status" value="1"/>
</dbReference>
<organism evidence="3 4">
    <name type="scientific">Lederbergia graminis</name>
    <dbReference type="NCBI Taxonomy" id="735518"/>
    <lineage>
        <taxon>Bacteria</taxon>
        <taxon>Bacillati</taxon>
        <taxon>Bacillota</taxon>
        <taxon>Bacilli</taxon>
        <taxon>Bacillales</taxon>
        <taxon>Bacillaceae</taxon>
        <taxon>Lederbergia</taxon>
    </lineage>
</organism>
<name>A0ABW0LLY9_9BACI</name>
<keyword evidence="4" id="KW-1185">Reference proteome</keyword>
<dbReference type="Proteomes" id="UP001596147">
    <property type="component" value="Unassembled WGS sequence"/>
</dbReference>
<dbReference type="Gene3D" id="3.40.50.720">
    <property type="entry name" value="NAD(P)-binding Rossmann-like Domain"/>
    <property type="match status" value="1"/>
</dbReference>
<sequence length="352" mass="39110">MLRELDYKIGGMEMDKVFKVGLVGAGGVTQLHLDGYKNHPERVEVVAICDPNEEVLNKRADEYGIKHRFTDLQDFIENSHVDVAVVCTPTSVRKEVLFPIIEAGIPIFVEKPFSDTLTEAAAIVDKASKAKLPMAVNQNFRRHYPFELIRGIVKENAIGKISQIMFTEIFFRQDAGWRLNNKRHALSVMGIHWLDGFRLVLDANPVTIACQTRSSSAINCAGETEATVQMAFDNDAIVTYVQSFSSSFSKNEMIVIGEKGTIVANHTSVKLYQRGQAEPIKTWKHHISREEATFGGLNQLLMCIESGHVPTNNVIDNLKTVSLLAGAYQAAEENSVISFDAEGLLQNEISIL</sequence>
<reference evidence="4" key="1">
    <citation type="journal article" date="2019" name="Int. J. Syst. Evol. Microbiol.">
        <title>The Global Catalogue of Microorganisms (GCM) 10K type strain sequencing project: providing services to taxonomists for standard genome sequencing and annotation.</title>
        <authorList>
            <consortium name="The Broad Institute Genomics Platform"/>
            <consortium name="The Broad Institute Genome Sequencing Center for Infectious Disease"/>
            <person name="Wu L."/>
            <person name="Ma J."/>
        </authorList>
    </citation>
    <scope>NUCLEOTIDE SEQUENCE [LARGE SCALE GENOMIC DNA]</scope>
    <source>
        <strain evidence="4">CGMCC 1.12237</strain>
    </source>
</reference>
<proteinExistence type="predicted"/>
<dbReference type="InterPro" id="IPR036291">
    <property type="entry name" value="NAD(P)-bd_dom_sf"/>
</dbReference>
<dbReference type="InterPro" id="IPR055170">
    <property type="entry name" value="GFO_IDH_MocA-like_dom"/>
</dbReference>
<dbReference type="InterPro" id="IPR051450">
    <property type="entry name" value="Gfo/Idh/MocA_Oxidoreductases"/>
</dbReference>
<evidence type="ECO:0000259" key="2">
    <source>
        <dbReference type="Pfam" id="PF22725"/>
    </source>
</evidence>
<dbReference type="SUPFAM" id="SSF55347">
    <property type="entry name" value="Glyceraldehyde-3-phosphate dehydrogenase-like, C-terminal domain"/>
    <property type="match status" value="1"/>
</dbReference>
<comment type="caution">
    <text evidence="3">The sequence shown here is derived from an EMBL/GenBank/DDBJ whole genome shotgun (WGS) entry which is preliminary data.</text>
</comment>
<dbReference type="EMBL" id="JBHSMC010000020">
    <property type="protein sequence ID" value="MFC5465922.1"/>
    <property type="molecule type" value="Genomic_DNA"/>
</dbReference>
<evidence type="ECO:0000313" key="3">
    <source>
        <dbReference type="EMBL" id="MFC5465922.1"/>
    </source>
</evidence>
<dbReference type="Pfam" id="PF22725">
    <property type="entry name" value="GFO_IDH_MocA_C3"/>
    <property type="match status" value="1"/>
</dbReference>
<evidence type="ECO:0000259" key="1">
    <source>
        <dbReference type="Pfam" id="PF01408"/>
    </source>
</evidence>
<accession>A0ABW0LLY9</accession>